<protein>
    <submittedName>
        <fullName evidence="1">Uncharacterized protein</fullName>
    </submittedName>
</protein>
<sequence length="119" mass="13408">MGIREGCSAGFWRNHEEDWPNAYSIDDLFNDVFERNVFTNEVSLLEALQPGGGPPTISPQLRQLARQATAALLNAAHPSIQFSISENQVISLFQDAYDSGEYEETKDQLEHYNTLFCPL</sequence>
<keyword evidence="2" id="KW-1185">Reference proteome</keyword>
<dbReference type="EMBL" id="BAUT01000038">
    <property type="protein sequence ID" value="GAE27052.1"/>
    <property type="molecule type" value="Genomic_DNA"/>
</dbReference>
<proteinExistence type="predicted"/>
<dbReference type="AlphaFoldDB" id="W4Q4Y1"/>
<gene>
    <name evidence="1" type="ORF">JCM9140_3164</name>
</gene>
<comment type="caution">
    <text evidence="1">The sequence shown here is derived from an EMBL/GenBank/DDBJ whole genome shotgun (WGS) entry which is preliminary data.</text>
</comment>
<accession>W4Q4Y1</accession>
<dbReference type="RefSeq" id="WP_034747667.1">
    <property type="nucleotide sequence ID" value="NZ_BAUT01000038.1"/>
</dbReference>
<dbReference type="STRING" id="1236970.JCM9140_3164"/>
<evidence type="ECO:0000313" key="1">
    <source>
        <dbReference type="EMBL" id="GAE27052.1"/>
    </source>
</evidence>
<dbReference type="OrthoDB" id="2919900at2"/>
<evidence type="ECO:0000313" key="2">
    <source>
        <dbReference type="Proteomes" id="UP000018890"/>
    </source>
</evidence>
<organism evidence="1 2">
    <name type="scientific">Halalkalibacter wakoensis JCM 9140</name>
    <dbReference type="NCBI Taxonomy" id="1236970"/>
    <lineage>
        <taxon>Bacteria</taxon>
        <taxon>Bacillati</taxon>
        <taxon>Bacillota</taxon>
        <taxon>Bacilli</taxon>
        <taxon>Bacillales</taxon>
        <taxon>Bacillaceae</taxon>
        <taxon>Halalkalibacter</taxon>
    </lineage>
</organism>
<name>W4Q4Y1_9BACI</name>
<dbReference type="Proteomes" id="UP000018890">
    <property type="component" value="Unassembled WGS sequence"/>
</dbReference>
<reference evidence="1" key="1">
    <citation type="journal article" date="2014" name="Genome Announc.">
        <title>Draft Genome Sequences of Three Alkaliphilic Bacillus Strains, Bacillus wakoensis JCM 9140T, Bacillus akibai JCM 9157T, and Bacillus hemicellulosilyticus JCM 9152T.</title>
        <authorList>
            <person name="Yuki M."/>
            <person name="Oshima K."/>
            <person name="Suda W."/>
            <person name="Oshida Y."/>
            <person name="Kitamura K."/>
            <person name="Iida T."/>
            <person name="Hattori M."/>
            <person name="Ohkuma M."/>
        </authorList>
    </citation>
    <scope>NUCLEOTIDE SEQUENCE [LARGE SCALE GENOMIC DNA]</scope>
    <source>
        <strain evidence="1">JCM 9140</strain>
    </source>
</reference>